<dbReference type="Proteomes" id="UP001362999">
    <property type="component" value="Unassembled WGS sequence"/>
</dbReference>
<reference evidence="2 3" key="1">
    <citation type="journal article" date="2024" name="J Genomics">
        <title>Draft genome sequencing and assembly of Favolaschia claudopus CIRM-BRFM 2984 isolated from oak limbs.</title>
        <authorList>
            <person name="Navarro D."/>
            <person name="Drula E."/>
            <person name="Chaduli D."/>
            <person name="Cazenave R."/>
            <person name="Ahrendt S."/>
            <person name="Wang J."/>
            <person name="Lipzen A."/>
            <person name="Daum C."/>
            <person name="Barry K."/>
            <person name="Grigoriev I.V."/>
            <person name="Favel A."/>
            <person name="Rosso M.N."/>
            <person name="Martin F."/>
        </authorList>
    </citation>
    <scope>NUCLEOTIDE SEQUENCE [LARGE SCALE GENOMIC DNA]</scope>
    <source>
        <strain evidence="2 3">CIRM-BRFM 2984</strain>
    </source>
</reference>
<organism evidence="2 3">
    <name type="scientific">Favolaschia claudopus</name>
    <dbReference type="NCBI Taxonomy" id="2862362"/>
    <lineage>
        <taxon>Eukaryota</taxon>
        <taxon>Fungi</taxon>
        <taxon>Dikarya</taxon>
        <taxon>Basidiomycota</taxon>
        <taxon>Agaricomycotina</taxon>
        <taxon>Agaricomycetes</taxon>
        <taxon>Agaricomycetidae</taxon>
        <taxon>Agaricales</taxon>
        <taxon>Marasmiineae</taxon>
        <taxon>Mycenaceae</taxon>
        <taxon>Favolaschia</taxon>
    </lineage>
</organism>
<comment type="caution">
    <text evidence="2">The sequence shown here is derived from an EMBL/GenBank/DDBJ whole genome shotgun (WGS) entry which is preliminary data.</text>
</comment>
<evidence type="ECO:0000313" key="3">
    <source>
        <dbReference type="Proteomes" id="UP001362999"/>
    </source>
</evidence>
<name>A0AAW0ARR7_9AGAR</name>
<dbReference type="EMBL" id="JAWWNJ010000052">
    <property type="protein sequence ID" value="KAK7016099.1"/>
    <property type="molecule type" value="Genomic_DNA"/>
</dbReference>
<accession>A0AAW0ARR7</accession>
<evidence type="ECO:0000313" key="2">
    <source>
        <dbReference type="EMBL" id="KAK7016099.1"/>
    </source>
</evidence>
<gene>
    <name evidence="2" type="ORF">R3P38DRAFT_3203893</name>
</gene>
<keyword evidence="3" id="KW-1185">Reference proteome</keyword>
<protein>
    <submittedName>
        <fullName evidence="2">Uncharacterized protein</fullName>
    </submittedName>
</protein>
<dbReference type="AlphaFoldDB" id="A0AAW0ARR7"/>
<sequence length="139" mass="15364">MALQFILEDSVADNRHLSDYTQRLGLPARLILPSASSTSYSRPVGSFSATESYGSTAWYRPPSPRPSLRTGSNTTYNSFWESFSASKPPAQPPISYNSHYLSSEFSSLASPIRYADNIDESLMQPPPRADPLFSSPHTQ</sequence>
<proteinExistence type="predicted"/>
<feature type="region of interest" description="Disordered" evidence="1">
    <location>
        <begin position="117"/>
        <end position="139"/>
    </location>
</feature>
<evidence type="ECO:0000256" key="1">
    <source>
        <dbReference type="SAM" id="MobiDB-lite"/>
    </source>
</evidence>